<keyword evidence="2" id="KW-1185">Reference proteome</keyword>
<evidence type="ECO:0000313" key="2">
    <source>
        <dbReference type="Proteomes" id="UP001139646"/>
    </source>
</evidence>
<evidence type="ECO:0008006" key="3">
    <source>
        <dbReference type="Google" id="ProtNLM"/>
    </source>
</evidence>
<comment type="caution">
    <text evidence="1">The sequence shown here is derived from an EMBL/GenBank/DDBJ whole genome shotgun (WGS) entry which is preliminary data.</text>
</comment>
<reference evidence="1" key="1">
    <citation type="submission" date="2022-01" db="EMBL/GenBank/DDBJ databases">
        <title>Colwellia maritima, isolated from seawater.</title>
        <authorList>
            <person name="Kristyanto S."/>
            <person name="Jung J."/>
            <person name="Jeon C.O."/>
        </authorList>
    </citation>
    <scope>NUCLEOTIDE SEQUENCE</scope>
    <source>
        <strain evidence="1">MSW7</strain>
    </source>
</reference>
<dbReference type="Proteomes" id="UP001139646">
    <property type="component" value="Unassembled WGS sequence"/>
</dbReference>
<accession>A0ABS9X843</accession>
<gene>
    <name evidence="1" type="ORF">L3081_19925</name>
</gene>
<dbReference type="RefSeq" id="WP_242287999.1">
    <property type="nucleotide sequence ID" value="NZ_JAKKSL010000004.1"/>
</dbReference>
<evidence type="ECO:0000313" key="1">
    <source>
        <dbReference type="EMBL" id="MCI2285227.1"/>
    </source>
</evidence>
<proteinExistence type="predicted"/>
<organism evidence="1 2">
    <name type="scientific">Colwellia maritima</name>
    <dbReference type="NCBI Taxonomy" id="2912588"/>
    <lineage>
        <taxon>Bacteria</taxon>
        <taxon>Pseudomonadati</taxon>
        <taxon>Pseudomonadota</taxon>
        <taxon>Gammaproteobacteria</taxon>
        <taxon>Alteromonadales</taxon>
        <taxon>Colwelliaceae</taxon>
        <taxon>Colwellia</taxon>
    </lineage>
</organism>
<sequence>MQVGPEGLRTLQLPAAIVLATSVKEGDYLAANEPYRVTFNESVTIESVKTDGVVQVTRLDSNESVPVVITAIDKIDSSAREFDFDFARETDVAYRIDINDVRNLRGTGQWTPFTQTFVQANVDALRPYISNLDNNVFHRGDQQTITLHGENFRPEMTLLVDAYPVAINWIDENTVEIPASGLDILPLAIGQHHIRLVDAELELQVPGAILIGDELIDVELSLSRDAVDTQGDYDVAIRASKSIILPGAKVIMRSLSGNEIRSEVNDLGFDITDLRDDVKDLNTFTFRVPGVLTPELYQVYLAVNGTELLVGNISYTLADGLNIDLPNYPPQQIGATVITDNILFCRS</sequence>
<dbReference type="EMBL" id="JAKKSL010000004">
    <property type="protein sequence ID" value="MCI2285227.1"/>
    <property type="molecule type" value="Genomic_DNA"/>
</dbReference>
<name>A0ABS9X843_9GAMM</name>
<protein>
    <recommendedName>
        <fullName evidence="3">IPT/TIG domain-containing protein</fullName>
    </recommendedName>
</protein>